<feature type="compositionally biased region" description="Polar residues" evidence="1">
    <location>
        <begin position="485"/>
        <end position="499"/>
    </location>
</feature>
<name>A0A1C0YAP2_9BACL</name>
<comment type="caution">
    <text evidence="3">The sequence shown here is derived from an EMBL/GenBank/DDBJ whole genome shotgun (WGS) entry which is preliminary data.</text>
</comment>
<dbReference type="InterPro" id="IPR001584">
    <property type="entry name" value="Integrase_cat-core"/>
</dbReference>
<organism evidence="3 4">
    <name type="scientific">Caryophanon tenue</name>
    <dbReference type="NCBI Taxonomy" id="33978"/>
    <lineage>
        <taxon>Bacteria</taxon>
        <taxon>Bacillati</taxon>
        <taxon>Bacillota</taxon>
        <taxon>Bacilli</taxon>
        <taxon>Bacillales</taxon>
        <taxon>Caryophanaceae</taxon>
        <taxon>Caryophanon</taxon>
    </lineage>
</organism>
<sequence length="513" mass="59359">MIDYHKILALSFDGISQRTISASTGHSRNTISDIIQRAKKLGITLLNDTMTNIWLEEYLYPEKQPIEKGYYPVDWEKVHKELQKKHVTLKLLHHEYALAAKEAEKIPYAYRTFAEKYGHYARKFKLTMPLRRKPGEIMEVDWAGATLSIRDRATGEEIPAYVFVAALPYSQMMYVEAFLDMKSTNWLTAHIHAFDYFGGVTETLVPDNLKTGVIKAKREESILNEAYRELADHYRTVIVPSRVQKPKDKPSAEGSVGHASRQIIAALRNTQCFHINELNQYISEKLEEINTTDFQKRPGTRRSVFEEEEKSALQQIPQIRFKMTEWKTAKVQLNYHIQVERMYYSVPYEYARESVDIRLTTDLLEVYFKEVRIASHKRLKGEIGQYSTNIDHMPDHHRSYVEHNPENVTKWAATIGSFTEKYVAYILENHVEKKALQILSTLQNMAKKYTPEELEQAIATLLEISSNPSNTVLKSLLERRKQASKTKSVPVSKASNENHGFTRGAAYFGREKK</sequence>
<evidence type="ECO:0000256" key="1">
    <source>
        <dbReference type="SAM" id="MobiDB-lite"/>
    </source>
</evidence>
<keyword evidence="4" id="KW-1185">Reference proteome</keyword>
<feature type="domain" description="Integrase catalytic" evidence="2">
    <location>
        <begin position="130"/>
        <end position="325"/>
    </location>
</feature>
<dbReference type="NCBIfam" id="NF033546">
    <property type="entry name" value="transpos_IS21"/>
    <property type="match status" value="1"/>
</dbReference>
<dbReference type="RefSeq" id="WP_066546655.1">
    <property type="nucleotide sequence ID" value="NZ_MASJ01000031.1"/>
</dbReference>
<feature type="region of interest" description="Disordered" evidence="1">
    <location>
        <begin position="481"/>
        <end position="513"/>
    </location>
</feature>
<dbReference type="GO" id="GO:0015074">
    <property type="term" value="P:DNA integration"/>
    <property type="evidence" value="ECO:0007669"/>
    <property type="project" value="InterPro"/>
</dbReference>
<dbReference type="PROSITE" id="PS50994">
    <property type="entry name" value="INTEGRASE"/>
    <property type="match status" value="1"/>
</dbReference>
<accession>A0A1C0YAP2</accession>
<dbReference type="OrthoDB" id="3193769at2"/>
<evidence type="ECO:0000259" key="2">
    <source>
        <dbReference type="PROSITE" id="PS50994"/>
    </source>
</evidence>
<dbReference type="Proteomes" id="UP000093199">
    <property type="component" value="Unassembled WGS sequence"/>
</dbReference>
<dbReference type="InterPro" id="IPR054353">
    <property type="entry name" value="IstA-like_C"/>
</dbReference>
<dbReference type="STRING" id="33978.A6M13_15795"/>
<evidence type="ECO:0000313" key="4">
    <source>
        <dbReference type="Proteomes" id="UP000093199"/>
    </source>
</evidence>
<dbReference type="EMBL" id="MASJ01000031">
    <property type="protein sequence ID" value="OCS84203.1"/>
    <property type="molecule type" value="Genomic_DNA"/>
</dbReference>
<proteinExistence type="predicted"/>
<gene>
    <name evidence="3" type="ORF">A6M13_15795</name>
</gene>
<dbReference type="PANTHER" id="PTHR35004">
    <property type="entry name" value="TRANSPOSASE RV3428C-RELATED"/>
    <property type="match status" value="1"/>
</dbReference>
<dbReference type="AlphaFoldDB" id="A0A1C0YAP2"/>
<protein>
    <submittedName>
        <fullName evidence="3">Integrase</fullName>
    </submittedName>
</protein>
<dbReference type="PANTHER" id="PTHR35004:SF8">
    <property type="entry name" value="TRANSPOSASE RV3428C-RELATED"/>
    <property type="match status" value="1"/>
</dbReference>
<evidence type="ECO:0000313" key="3">
    <source>
        <dbReference type="EMBL" id="OCS84203.1"/>
    </source>
</evidence>
<reference evidence="3 4" key="1">
    <citation type="submission" date="2016-07" db="EMBL/GenBank/DDBJ databases">
        <title>Caryophanon tenue genome sequencing.</title>
        <authorList>
            <person name="Verma A."/>
            <person name="Pal Y."/>
            <person name="Krishnamurthi S."/>
        </authorList>
    </citation>
    <scope>NUCLEOTIDE SEQUENCE [LARGE SCALE GENOMIC DNA]</scope>
    <source>
        <strain evidence="3 4">DSM 14152</strain>
    </source>
</reference>
<dbReference type="Pfam" id="PF22483">
    <property type="entry name" value="Mu-transpos_C_2"/>
    <property type="match status" value="1"/>
</dbReference>